<sequence length="118" mass="12217">MPRSDTGRSTTSIVSLPGMSDASSALSVKNTPSELRPASLARRRGVLSSAIMVLGGHGLGGLSKTARRGIWRTDELAREGFPSPCTTLRAGLTCLPSHVGPKQGSVFMAATSSHATIL</sequence>
<accession>A0A7R9YDD6</accession>
<reference evidence="2" key="1">
    <citation type="submission" date="2021-01" db="EMBL/GenBank/DDBJ databases">
        <authorList>
            <person name="Corre E."/>
            <person name="Pelletier E."/>
            <person name="Niang G."/>
            <person name="Scheremetjew M."/>
            <person name="Finn R."/>
            <person name="Kale V."/>
            <person name="Holt S."/>
            <person name="Cochrane G."/>
            <person name="Meng A."/>
            <person name="Brown T."/>
            <person name="Cohen L."/>
        </authorList>
    </citation>
    <scope>NUCLEOTIDE SEQUENCE</scope>
    <source>
        <strain evidence="2">CCMP2078</strain>
    </source>
</reference>
<evidence type="ECO:0000256" key="1">
    <source>
        <dbReference type="SAM" id="MobiDB-lite"/>
    </source>
</evidence>
<protein>
    <submittedName>
        <fullName evidence="2">Uncharacterized protein</fullName>
    </submittedName>
</protein>
<feature type="region of interest" description="Disordered" evidence="1">
    <location>
        <begin position="1"/>
        <end position="36"/>
    </location>
</feature>
<organism evidence="2">
    <name type="scientific">Pinguiococcus pyrenoidosus</name>
    <dbReference type="NCBI Taxonomy" id="172671"/>
    <lineage>
        <taxon>Eukaryota</taxon>
        <taxon>Sar</taxon>
        <taxon>Stramenopiles</taxon>
        <taxon>Ochrophyta</taxon>
        <taxon>Pinguiophyceae</taxon>
        <taxon>Pinguiochrysidales</taxon>
        <taxon>Pinguiochrysidaceae</taxon>
        <taxon>Pinguiococcus</taxon>
    </lineage>
</organism>
<feature type="compositionally biased region" description="Polar residues" evidence="1">
    <location>
        <begin position="21"/>
        <end position="33"/>
    </location>
</feature>
<dbReference type="AlphaFoldDB" id="A0A7R9YDD6"/>
<proteinExistence type="predicted"/>
<name>A0A7R9YDD6_9STRA</name>
<dbReference type="EMBL" id="HBEA01011840">
    <property type="protein sequence ID" value="CAD8259542.1"/>
    <property type="molecule type" value="Transcribed_RNA"/>
</dbReference>
<gene>
    <name evidence="2" type="ORF">PPYR1160_LOCUS9044</name>
</gene>
<evidence type="ECO:0000313" key="2">
    <source>
        <dbReference type="EMBL" id="CAD8259542.1"/>
    </source>
</evidence>